<dbReference type="InterPro" id="IPR014914">
    <property type="entry name" value="RES_dom"/>
</dbReference>
<reference evidence="3 4" key="1">
    <citation type="submission" date="2023-11" db="EMBL/GenBank/DDBJ databases">
        <authorList>
            <person name="Val-Calvo J."/>
            <person name="Scortti M."/>
            <person name="Vazquez-Boland J."/>
        </authorList>
    </citation>
    <scope>NUCLEOTIDE SEQUENCE [LARGE SCALE GENOMIC DNA]</scope>
    <source>
        <strain evidence="3 4">PAM 2766</strain>
    </source>
</reference>
<feature type="domain" description="RES" evidence="2">
    <location>
        <begin position="33"/>
        <end position="187"/>
    </location>
</feature>
<feature type="region of interest" description="Disordered" evidence="1">
    <location>
        <begin position="1"/>
        <end position="21"/>
    </location>
</feature>
<sequence length="232" mass="25682">MRTTGWAWTDHMGRERYNGHPPMTRVIKAGTELHRISSSKSKHSPNSFNHAEPLSLDDEFQGRFEPTDRSHGGYLYVAESITGAVAEGILRRSRLPAGGFVRRTLLADKAHTVMVLERDVEVAVLMDGGLPILGLTSAISSCFEEDYAWSRTTCHRILDVAADTDGVVYRCRHNAAETALMLLDRHELDSSALRIVSSCDILTDRGTREQVLKVLKETFGLQYAGAGGARRV</sequence>
<gene>
    <name evidence="3" type="ORF">ABEU20_001539</name>
</gene>
<dbReference type="EMBL" id="JBDLNV010000002">
    <property type="protein sequence ID" value="MFM1722978.1"/>
    <property type="molecule type" value="Genomic_DNA"/>
</dbReference>
<dbReference type="RefSeq" id="WP_420163547.1">
    <property type="nucleotide sequence ID" value="NZ_JBDLNV010000002.1"/>
</dbReference>
<evidence type="ECO:0000313" key="3">
    <source>
        <dbReference type="EMBL" id="MFM1722978.1"/>
    </source>
</evidence>
<dbReference type="Pfam" id="PF08808">
    <property type="entry name" value="RES"/>
    <property type="match status" value="1"/>
</dbReference>
<name>A0ABW9FE65_9NOCA</name>
<evidence type="ECO:0000256" key="1">
    <source>
        <dbReference type="SAM" id="MobiDB-lite"/>
    </source>
</evidence>
<evidence type="ECO:0000313" key="4">
    <source>
        <dbReference type="Proteomes" id="UP001629745"/>
    </source>
</evidence>
<proteinExistence type="predicted"/>
<comment type="caution">
    <text evidence="3">The sequence shown here is derived from an EMBL/GenBank/DDBJ whole genome shotgun (WGS) entry which is preliminary data.</text>
</comment>
<keyword evidence="4" id="KW-1185">Reference proteome</keyword>
<accession>A0ABW9FE65</accession>
<evidence type="ECO:0000259" key="2">
    <source>
        <dbReference type="Pfam" id="PF08808"/>
    </source>
</evidence>
<organism evidence="3 4">
    <name type="scientific">Rhodococcus parequi</name>
    <dbReference type="NCBI Taxonomy" id="3137122"/>
    <lineage>
        <taxon>Bacteria</taxon>
        <taxon>Bacillati</taxon>
        <taxon>Actinomycetota</taxon>
        <taxon>Actinomycetes</taxon>
        <taxon>Mycobacteriales</taxon>
        <taxon>Nocardiaceae</taxon>
        <taxon>Rhodococcus</taxon>
    </lineage>
</organism>
<protein>
    <submittedName>
        <fullName evidence="3">RES family NAD+ phosphorylase</fullName>
    </submittedName>
</protein>
<dbReference type="Proteomes" id="UP001629745">
    <property type="component" value="Unassembled WGS sequence"/>
</dbReference>